<dbReference type="RefSeq" id="WP_378611276.1">
    <property type="nucleotide sequence ID" value="NZ_JBHSAX010000005.1"/>
</dbReference>
<evidence type="ECO:0000256" key="4">
    <source>
        <dbReference type="PROSITE-ProRule" id="PRU00335"/>
    </source>
</evidence>
<dbReference type="Pfam" id="PF00440">
    <property type="entry name" value="TetR_N"/>
    <property type="match status" value="1"/>
</dbReference>
<name>A0ABV8DN92_9NOCA</name>
<sequence length="187" mass="19524">MADTARPLRADAARNRETVLENAYRAFAEEGLTVPIDEIARRAGVGAGTVYRHFPTKSALFAAVIDHRLGQVVAAGQALLDTGPPGAALAGFIHAMALDWGAADQGLAQAIAGAGTPDDVVPQAEEQFMELLAELLAAARQAGTVRADLTPREVKAIIVACQAAQSHTPDVADRVTAIILDGLRPRS</sequence>
<dbReference type="InterPro" id="IPR050109">
    <property type="entry name" value="HTH-type_TetR-like_transc_reg"/>
</dbReference>
<feature type="DNA-binding region" description="H-T-H motif" evidence="4">
    <location>
        <begin position="35"/>
        <end position="54"/>
    </location>
</feature>
<accession>A0ABV8DN92</accession>
<dbReference type="PANTHER" id="PTHR30055">
    <property type="entry name" value="HTH-TYPE TRANSCRIPTIONAL REGULATOR RUTR"/>
    <property type="match status" value="1"/>
</dbReference>
<evidence type="ECO:0000256" key="3">
    <source>
        <dbReference type="ARBA" id="ARBA00023163"/>
    </source>
</evidence>
<dbReference type="Gene3D" id="1.10.357.10">
    <property type="entry name" value="Tetracycline Repressor, domain 2"/>
    <property type="match status" value="1"/>
</dbReference>
<dbReference type="SUPFAM" id="SSF48498">
    <property type="entry name" value="Tetracyclin repressor-like, C-terminal domain"/>
    <property type="match status" value="1"/>
</dbReference>
<feature type="domain" description="HTH tetR-type" evidence="5">
    <location>
        <begin position="13"/>
        <end position="72"/>
    </location>
</feature>
<dbReference type="EMBL" id="JBHSAX010000005">
    <property type="protein sequence ID" value="MFC3961527.1"/>
    <property type="molecule type" value="Genomic_DNA"/>
</dbReference>
<dbReference type="InterPro" id="IPR001647">
    <property type="entry name" value="HTH_TetR"/>
</dbReference>
<dbReference type="Pfam" id="PF21597">
    <property type="entry name" value="TetR_C_43"/>
    <property type="match status" value="1"/>
</dbReference>
<evidence type="ECO:0000313" key="6">
    <source>
        <dbReference type="EMBL" id="MFC3961527.1"/>
    </source>
</evidence>
<protein>
    <submittedName>
        <fullName evidence="6">TetR/AcrR family transcriptional regulator</fullName>
    </submittedName>
</protein>
<proteinExistence type="predicted"/>
<reference evidence="7" key="1">
    <citation type="journal article" date="2019" name="Int. J. Syst. Evol. Microbiol.">
        <title>The Global Catalogue of Microorganisms (GCM) 10K type strain sequencing project: providing services to taxonomists for standard genome sequencing and annotation.</title>
        <authorList>
            <consortium name="The Broad Institute Genomics Platform"/>
            <consortium name="The Broad Institute Genome Sequencing Center for Infectious Disease"/>
            <person name="Wu L."/>
            <person name="Ma J."/>
        </authorList>
    </citation>
    <scope>NUCLEOTIDE SEQUENCE [LARGE SCALE GENOMIC DNA]</scope>
    <source>
        <strain evidence="7">CGMCC 4.7330</strain>
    </source>
</reference>
<keyword evidence="1" id="KW-0805">Transcription regulation</keyword>
<evidence type="ECO:0000256" key="2">
    <source>
        <dbReference type="ARBA" id="ARBA00023125"/>
    </source>
</evidence>
<dbReference type="InterPro" id="IPR036271">
    <property type="entry name" value="Tet_transcr_reg_TetR-rel_C_sf"/>
</dbReference>
<dbReference type="Proteomes" id="UP001595696">
    <property type="component" value="Unassembled WGS sequence"/>
</dbReference>
<dbReference type="PROSITE" id="PS50977">
    <property type="entry name" value="HTH_TETR_2"/>
    <property type="match status" value="1"/>
</dbReference>
<dbReference type="SUPFAM" id="SSF46689">
    <property type="entry name" value="Homeodomain-like"/>
    <property type="match status" value="1"/>
</dbReference>
<gene>
    <name evidence="6" type="ORF">ACFO0B_05935</name>
</gene>
<keyword evidence="2 4" id="KW-0238">DNA-binding</keyword>
<keyword evidence="7" id="KW-1185">Reference proteome</keyword>
<dbReference type="PRINTS" id="PR00455">
    <property type="entry name" value="HTHTETR"/>
</dbReference>
<dbReference type="PANTHER" id="PTHR30055:SF234">
    <property type="entry name" value="HTH-TYPE TRANSCRIPTIONAL REGULATOR BETI"/>
    <property type="match status" value="1"/>
</dbReference>
<dbReference type="InterPro" id="IPR049445">
    <property type="entry name" value="TetR_SbtR-like_C"/>
</dbReference>
<evidence type="ECO:0000256" key="1">
    <source>
        <dbReference type="ARBA" id="ARBA00023015"/>
    </source>
</evidence>
<evidence type="ECO:0000313" key="7">
    <source>
        <dbReference type="Proteomes" id="UP001595696"/>
    </source>
</evidence>
<evidence type="ECO:0000259" key="5">
    <source>
        <dbReference type="PROSITE" id="PS50977"/>
    </source>
</evidence>
<dbReference type="InterPro" id="IPR009057">
    <property type="entry name" value="Homeodomain-like_sf"/>
</dbReference>
<organism evidence="6 7">
    <name type="scientific">Nocardia jiangsuensis</name>
    <dbReference type="NCBI Taxonomy" id="1691563"/>
    <lineage>
        <taxon>Bacteria</taxon>
        <taxon>Bacillati</taxon>
        <taxon>Actinomycetota</taxon>
        <taxon>Actinomycetes</taxon>
        <taxon>Mycobacteriales</taxon>
        <taxon>Nocardiaceae</taxon>
        <taxon>Nocardia</taxon>
    </lineage>
</organism>
<comment type="caution">
    <text evidence="6">The sequence shown here is derived from an EMBL/GenBank/DDBJ whole genome shotgun (WGS) entry which is preliminary data.</text>
</comment>
<keyword evidence="3" id="KW-0804">Transcription</keyword>